<feature type="region of interest" description="Disordered" evidence="1">
    <location>
        <begin position="1251"/>
        <end position="1344"/>
    </location>
</feature>
<evidence type="ECO:0000256" key="2">
    <source>
        <dbReference type="SAM" id="SignalP"/>
    </source>
</evidence>
<feature type="compositionally biased region" description="Basic and acidic residues" evidence="1">
    <location>
        <begin position="1273"/>
        <end position="1305"/>
    </location>
</feature>
<accession>A0AAD6ZV38</accession>
<dbReference type="Pfam" id="PF18758">
    <property type="entry name" value="KDZ"/>
    <property type="match status" value="1"/>
</dbReference>
<evidence type="ECO:0000313" key="5">
    <source>
        <dbReference type="Proteomes" id="UP001218218"/>
    </source>
</evidence>
<feature type="region of interest" description="Disordered" evidence="1">
    <location>
        <begin position="1091"/>
        <end position="1118"/>
    </location>
</feature>
<feature type="compositionally biased region" description="Acidic residues" evidence="1">
    <location>
        <begin position="1306"/>
        <end position="1319"/>
    </location>
</feature>
<organism evidence="4 5">
    <name type="scientific">Mycena albidolilacea</name>
    <dbReference type="NCBI Taxonomy" id="1033008"/>
    <lineage>
        <taxon>Eukaryota</taxon>
        <taxon>Fungi</taxon>
        <taxon>Dikarya</taxon>
        <taxon>Basidiomycota</taxon>
        <taxon>Agaricomycotina</taxon>
        <taxon>Agaricomycetes</taxon>
        <taxon>Agaricomycetidae</taxon>
        <taxon>Agaricales</taxon>
        <taxon>Marasmiineae</taxon>
        <taxon>Mycenaceae</taxon>
        <taxon>Mycena</taxon>
    </lineage>
</organism>
<proteinExistence type="predicted"/>
<dbReference type="EMBL" id="JARIHO010000026">
    <property type="protein sequence ID" value="KAJ7340754.1"/>
    <property type="molecule type" value="Genomic_DNA"/>
</dbReference>
<keyword evidence="5" id="KW-1185">Reference proteome</keyword>
<feature type="compositionally biased region" description="Polar residues" evidence="1">
    <location>
        <begin position="1334"/>
        <end position="1344"/>
    </location>
</feature>
<evidence type="ECO:0000256" key="1">
    <source>
        <dbReference type="SAM" id="MobiDB-lite"/>
    </source>
</evidence>
<dbReference type="InterPro" id="IPR040521">
    <property type="entry name" value="KDZ"/>
</dbReference>
<feature type="compositionally biased region" description="Basic residues" evidence="1">
    <location>
        <begin position="1103"/>
        <end position="1115"/>
    </location>
</feature>
<feature type="region of interest" description="Disordered" evidence="1">
    <location>
        <begin position="137"/>
        <end position="187"/>
    </location>
</feature>
<gene>
    <name evidence="4" type="ORF">DFH08DRAFT_811943</name>
</gene>
<sequence length="1344" mass="150451">MPPIQIGLGSVAVFCLFPLLPPMHTTLEDVFEDLKVDENAYFHPRKGFEHKRGSETWSFYVVTRGHTCGIYTHWCVSISCLVVIAHGRKREDASDQVNQFKGSAHKKYIGWSAATSAFDEACRPSVSINMRPIAAAPVPPPSTPPRAPVPHVKGEKPVTWTPAPTRKRAYAPPNSSSAPTTPTGSSKMLYVYSRGQDTTIFADQRQASTAARRGLADGSFRKVEVTTRVRDAFERAEEAALECSNISDISDGERKRAKNVFSLESFGYSLQPPAASSSASAPLPIRHERLAPAPGPTPATTLDDDDWVDLPAEEEPRADAAPKCKRKRYATTDDNIRHWVANYRDAYLRVLVTREGFMGEAPVCPCGQPAKYCCTECFGLQLFCRGCVVEAHRLRPLCRLEAWNGTFFERRELRNLGLRVQLGHSDNRPCPHAHPGCRKFVVIASNGFHHVSLDICQCRRSGSQQHWEQLLSYGWYPGTPDNPQSAITIPALKLFHAVSLQGKTTAYHFFNALAKITDNTGSKAFKRRYQLALRVVRQWRNLRALKCGGMGNDPDRCTSETREGELGVDCLACPKAGVNLPEGWERAPVEIRYLYTIFLAINACFRLKRKLISSWLLNPSIQDGWAYFVRSSPYEGFVKTLGEQKEVSVGFFSAHRTGSDDRQMSTCTGLAALDHANTKYSQGYAVTGCGMVTCGRHEIVCKNGVGDLQSGEKYGNMDYIVASAFRHFLQLLFFLLSYDIMCQWSINLKERLLMLLSHLRLQLTHYYVKYVIPKLHILGHLKRNHEKFSLLYTLGAAQADMEGIERIWSSSGLMGASTQEMGPGSRQDTLDDFWHYWNWTKVVGMVLNLVGETLRQRLIKARKELARQKEGLEEFSKAQQGEVSAWKKAVDDFETGASAVSPYKLPHAEHSSAAVPEAADDTMAEYLMLGLEIEGQQRQLAADLLAKKNPTTKDLTDFVTCRMRISRQIKKLRLMQRKYSPGATQRLAAAAEPGEPAEAECTPLLLPSGLSPLQATAPLSSPGLALAEARLRDGHSSESLEAIRHGLIVKKRLQTYKNLNARQTYRQARTARLALEHVAGPCTWRALEKADLRQPEDEEEAKRRKQRAMKGKRKQAAQVNENGEVRGVPGMGKKNRLISWIWMEVGRTDGVAGEAMYHGVRVEWSKAYSRVKWWREEEHLLQEEMARCLLTLEWQARQWDQRAAPAHYTGKIAYGAAHLQGATAFAARQAAVRRSLANRFRRSWSRLTDRVDRGQAASSSESSGVEEEDDSDDSAHDEARRVRGENGAYDKGERGDVEQQGHEGDNEGSEGEGGEDGEDADRRRDEMDRLLAIRTTSLSQYDEI</sequence>
<feature type="compositionally biased region" description="Pro residues" evidence="1">
    <location>
        <begin position="137"/>
        <end position="148"/>
    </location>
</feature>
<dbReference type="Pfam" id="PF18803">
    <property type="entry name" value="CxC2"/>
    <property type="match status" value="1"/>
</dbReference>
<feature type="signal peptide" evidence="2">
    <location>
        <begin position="1"/>
        <end position="25"/>
    </location>
</feature>
<reference evidence="4" key="1">
    <citation type="submission" date="2023-03" db="EMBL/GenBank/DDBJ databases">
        <title>Massive genome expansion in bonnet fungi (Mycena s.s.) driven by repeated elements and novel gene families across ecological guilds.</title>
        <authorList>
            <consortium name="Lawrence Berkeley National Laboratory"/>
            <person name="Harder C.B."/>
            <person name="Miyauchi S."/>
            <person name="Viragh M."/>
            <person name="Kuo A."/>
            <person name="Thoen E."/>
            <person name="Andreopoulos B."/>
            <person name="Lu D."/>
            <person name="Skrede I."/>
            <person name="Drula E."/>
            <person name="Henrissat B."/>
            <person name="Morin E."/>
            <person name="Kohler A."/>
            <person name="Barry K."/>
            <person name="LaButti K."/>
            <person name="Morin E."/>
            <person name="Salamov A."/>
            <person name="Lipzen A."/>
            <person name="Mereny Z."/>
            <person name="Hegedus B."/>
            <person name="Baldrian P."/>
            <person name="Stursova M."/>
            <person name="Weitz H."/>
            <person name="Taylor A."/>
            <person name="Grigoriev I.V."/>
            <person name="Nagy L.G."/>
            <person name="Martin F."/>
            <person name="Kauserud H."/>
        </authorList>
    </citation>
    <scope>NUCLEOTIDE SEQUENCE</scope>
    <source>
        <strain evidence="4">CBHHK002</strain>
    </source>
</reference>
<feature type="compositionally biased region" description="Low complexity" evidence="1">
    <location>
        <begin position="170"/>
        <end position="186"/>
    </location>
</feature>
<name>A0AAD6ZV38_9AGAR</name>
<feature type="compositionally biased region" description="Basic and acidic residues" evidence="1">
    <location>
        <begin position="1320"/>
        <end position="1331"/>
    </location>
</feature>
<dbReference type="Proteomes" id="UP001218218">
    <property type="component" value="Unassembled WGS sequence"/>
</dbReference>
<keyword evidence="2" id="KW-0732">Signal</keyword>
<feature type="chain" id="PRO_5042279155" description="CxC2-like cysteine cluster KDZ transposase-associated domain-containing protein" evidence="2">
    <location>
        <begin position="26"/>
        <end position="1344"/>
    </location>
</feature>
<dbReference type="InterPro" id="IPR041457">
    <property type="entry name" value="CxC2_KDZ-assoc"/>
</dbReference>
<evidence type="ECO:0000259" key="3">
    <source>
        <dbReference type="Pfam" id="PF18803"/>
    </source>
</evidence>
<protein>
    <recommendedName>
        <fullName evidence="3">CxC2-like cysteine cluster KDZ transposase-associated domain-containing protein</fullName>
    </recommendedName>
</protein>
<evidence type="ECO:0000313" key="4">
    <source>
        <dbReference type="EMBL" id="KAJ7340754.1"/>
    </source>
</evidence>
<comment type="caution">
    <text evidence="4">The sequence shown here is derived from an EMBL/GenBank/DDBJ whole genome shotgun (WGS) entry which is preliminary data.</text>
</comment>
<feature type="domain" description="CxC2-like cysteine cluster KDZ transposase-associated" evidence="3">
    <location>
        <begin position="413"/>
        <end position="521"/>
    </location>
</feature>
<dbReference type="InterPro" id="IPR037056">
    <property type="entry name" value="RNase_H1_N_sf"/>
</dbReference>
<dbReference type="Gene3D" id="3.40.970.10">
    <property type="entry name" value="Ribonuclease H1, N-terminal domain"/>
    <property type="match status" value="1"/>
</dbReference>